<evidence type="ECO:0000256" key="1">
    <source>
        <dbReference type="SAM" id="SignalP"/>
    </source>
</evidence>
<dbReference type="AlphaFoldDB" id="A0A9N9GPY1"/>
<feature type="chain" id="PRO_5040501899" evidence="1">
    <location>
        <begin position="18"/>
        <end position="305"/>
    </location>
</feature>
<dbReference type="EMBL" id="CAJVQA010005478">
    <property type="protein sequence ID" value="CAG8621428.1"/>
    <property type="molecule type" value="Genomic_DNA"/>
</dbReference>
<comment type="caution">
    <text evidence="2">The sequence shown here is derived from an EMBL/GenBank/DDBJ whole genome shotgun (WGS) entry which is preliminary data.</text>
</comment>
<evidence type="ECO:0000313" key="3">
    <source>
        <dbReference type="Proteomes" id="UP000789759"/>
    </source>
</evidence>
<reference evidence="2" key="1">
    <citation type="submission" date="2021-06" db="EMBL/GenBank/DDBJ databases">
        <authorList>
            <person name="Kallberg Y."/>
            <person name="Tangrot J."/>
            <person name="Rosling A."/>
        </authorList>
    </citation>
    <scope>NUCLEOTIDE SEQUENCE</scope>
    <source>
        <strain evidence="2">FL966</strain>
    </source>
</reference>
<gene>
    <name evidence="2" type="ORF">CPELLU_LOCUS7942</name>
</gene>
<organism evidence="2 3">
    <name type="scientific">Cetraspora pellucida</name>
    <dbReference type="NCBI Taxonomy" id="1433469"/>
    <lineage>
        <taxon>Eukaryota</taxon>
        <taxon>Fungi</taxon>
        <taxon>Fungi incertae sedis</taxon>
        <taxon>Mucoromycota</taxon>
        <taxon>Glomeromycotina</taxon>
        <taxon>Glomeromycetes</taxon>
        <taxon>Diversisporales</taxon>
        <taxon>Gigasporaceae</taxon>
        <taxon>Cetraspora</taxon>
    </lineage>
</organism>
<feature type="signal peptide" evidence="1">
    <location>
        <begin position="1"/>
        <end position="17"/>
    </location>
</feature>
<name>A0A9N9GPY1_9GLOM</name>
<protein>
    <submittedName>
        <fullName evidence="2">7310_t:CDS:1</fullName>
    </submittedName>
</protein>
<evidence type="ECO:0000313" key="2">
    <source>
        <dbReference type="EMBL" id="CAG8621428.1"/>
    </source>
</evidence>
<keyword evidence="3" id="KW-1185">Reference proteome</keyword>
<proteinExistence type="predicted"/>
<keyword evidence="1" id="KW-0732">Signal</keyword>
<dbReference type="Proteomes" id="UP000789759">
    <property type="component" value="Unassembled WGS sequence"/>
</dbReference>
<accession>A0A9N9GPY1</accession>
<sequence>MSRVLFLFVICFSVTSAWSITDVTQLSSSEKKVVDWIKKYTVPNTRDTNGNAWVKESLPKVVRDWSGYDSSIKPTAYAAAIVTAWSLKEGIFRAGDFYRTTQTVDKRCSCFEFPAQLPPKTDFPIEVFTYNLCQGRSVIPDPKTNNYQDSCDCSCTEPCPGQMIGPNQKCIGRRSQESDWQNGMFGMEQSHVASAADVAARAENIYHKIYGPAYTYMDVLDNTLTVAGFAKGTAVYEKVMGCFPINAGKRQSVPASGLSWPCADLISMWLVRNHLVGLTVAINDNLGWLPSYLNDVKVLAKYFNN</sequence>
<dbReference type="OrthoDB" id="2435573at2759"/>